<protein>
    <recommendedName>
        <fullName evidence="1">cDENN domain-containing protein</fullName>
    </recommendedName>
</protein>
<dbReference type="InterPro" id="IPR001194">
    <property type="entry name" value="cDENN_dom"/>
</dbReference>
<dbReference type="Pfam" id="PF02141">
    <property type="entry name" value="DENN"/>
    <property type="match status" value="1"/>
</dbReference>
<organism evidence="2 3">
    <name type="scientific">Durusdinium trenchii</name>
    <dbReference type="NCBI Taxonomy" id="1381693"/>
    <lineage>
        <taxon>Eukaryota</taxon>
        <taxon>Sar</taxon>
        <taxon>Alveolata</taxon>
        <taxon>Dinophyceae</taxon>
        <taxon>Suessiales</taxon>
        <taxon>Symbiodiniaceae</taxon>
        <taxon>Durusdinium</taxon>
    </lineage>
</organism>
<dbReference type="Proteomes" id="UP001642484">
    <property type="component" value="Unassembled WGS sequence"/>
</dbReference>
<proteinExistence type="predicted"/>
<comment type="caution">
    <text evidence="2">The sequence shown here is derived from an EMBL/GenBank/DDBJ whole genome shotgun (WGS) entry which is preliminary data.</text>
</comment>
<dbReference type="EMBL" id="CAXAMN010022195">
    <property type="protein sequence ID" value="CAK9067255.1"/>
    <property type="molecule type" value="Genomic_DNA"/>
</dbReference>
<dbReference type="InterPro" id="IPR043153">
    <property type="entry name" value="DENN_C"/>
</dbReference>
<evidence type="ECO:0000313" key="3">
    <source>
        <dbReference type="Proteomes" id="UP001642484"/>
    </source>
</evidence>
<accession>A0ABP0NTY3</accession>
<feature type="domain" description="cDENN" evidence="1">
    <location>
        <begin position="132"/>
        <end position="180"/>
    </location>
</feature>
<gene>
    <name evidence="2" type="ORF">CCMP2556_LOCUS33043</name>
</gene>
<evidence type="ECO:0000313" key="2">
    <source>
        <dbReference type="EMBL" id="CAK9067255.1"/>
    </source>
</evidence>
<reference evidence="2 3" key="1">
    <citation type="submission" date="2024-02" db="EMBL/GenBank/DDBJ databases">
        <authorList>
            <person name="Chen Y."/>
            <person name="Shah S."/>
            <person name="Dougan E. K."/>
            <person name="Thang M."/>
            <person name="Chan C."/>
        </authorList>
    </citation>
    <scope>NUCLEOTIDE SEQUENCE [LARGE SCALE GENOMIC DNA]</scope>
</reference>
<sequence length="251" mass="29278">MMQRIPDGGVLCLVSKIPFFDFSFTLLDILRRNLTQAPAILERINKTSMAKLARGVEARCARAVLTIPLLFFNHFSKTFQWSRLLSPGCDWSQLAQLGRHDSLSPLSRTLARWQVWWGLLALLMRWGDRLLEVVLKLLPCVLMEQQVILFGDAQRTSVVALLLRSMLWPFKWQHLFVCAPWPPEELQSVPLMDCNLVHFGSLLMAHMTWTYRCYQSVHHLPSNIVAGVLRDRWAWHLELFRPWRPYFLSSH</sequence>
<name>A0ABP0NTY3_9DINO</name>
<evidence type="ECO:0000259" key="1">
    <source>
        <dbReference type="Pfam" id="PF02141"/>
    </source>
</evidence>
<keyword evidence="3" id="KW-1185">Reference proteome</keyword>
<dbReference type="Gene3D" id="3.40.50.11500">
    <property type="match status" value="1"/>
</dbReference>